<keyword evidence="2 5" id="KW-0808">Transferase</keyword>
<protein>
    <submittedName>
        <fullName evidence="5">Glycosyltransferase</fullName>
        <ecNumber evidence="5">2.4.-.-</ecNumber>
    </submittedName>
</protein>
<dbReference type="AlphaFoldDB" id="A0A975K6H1"/>
<dbReference type="Gene3D" id="3.40.50.2000">
    <property type="entry name" value="Glycogen Phosphorylase B"/>
    <property type="match status" value="2"/>
</dbReference>
<reference evidence="5" key="1">
    <citation type="submission" date="2021-04" db="EMBL/GenBank/DDBJ databases">
        <title>Isolation of p-tert-butylphenol degrading bacteria Sphingobium phenoxybenzoativorans Tas13 from active sludge.</title>
        <authorList>
            <person name="Li Y."/>
        </authorList>
    </citation>
    <scope>NUCLEOTIDE SEQUENCE</scope>
    <source>
        <strain evidence="5">Tas13</strain>
    </source>
</reference>
<dbReference type="EMBL" id="CP073910">
    <property type="protein sequence ID" value="QUT05669.1"/>
    <property type="molecule type" value="Genomic_DNA"/>
</dbReference>
<sequence>MDLHGRPLVIAHVQTRMTKGGGAEENVWASCVHQANSGHTVHLFAGSESDIAFYKGLSGNIQVHLVPSMIRALSPKADYAAYREMAQMFETVRPDIVHTHTSKAGIVGRLAAKKAGVPAIIHGVHILPFSNTGLLQKLIYLSAEHAVAPITDHFIHVSRGTREAYRRAMVGRRATHSVVRSGMMIEKFRGAAWPDDWQAILGVSDRDQKPPTILMMAALEARKRHTQFITAFANATVKGENIRLLLGGEGPMHATLARLIEELEVGDRVKLLGYRKDPECLVAMADVGVLASLREGLPRVVVQYLAGGIPAVVSPLEGIAEIVDPDFNGIIAATDDAGLVAEEAVRLVRDPVLLERLTGGVKAAAVDEWTFESMYRQIDDSYSVALERPAVKRRLSRVERREGVAATDPSIDALQG</sequence>
<dbReference type="InterPro" id="IPR028098">
    <property type="entry name" value="Glyco_trans_4-like_N"/>
</dbReference>
<evidence type="ECO:0000256" key="1">
    <source>
        <dbReference type="ARBA" id="ARBA00022676"/>
    </source>
</evidence>
<evidence type="ECO:0000313" key="5">
    <source>
        <dbReference type="EMBL" id="QUT05669.1"/>
    </source>
</evidence>
<dbReference type="KEGG" id="spph:KFK14_22420"/>
<proteinExistence type="predicted"/>
<dbReference type="Proteomes" id="UP000681425">
    <property type="component" value="Chromosome"/>
</dbReference>
<evidence type="ECO:0000259" key="3">
    <source>
        <dbReference type="Pfam" id="PF00534"/>
    </source>
</evidence>
<dbReference type="SUPFAM" id="SSF53756">
    <property type="entry name" value="UDP-Glycosyltransferase/glycogen phosphorylase"/>
    <property type="match status" value="1"/>
</dbReference>
<dbReference type="GO" id="GO:0016757">
    <property type="term" value="F:glycosyltransferase activity"/>
    <property type="evidence" value="ECO:0007669"/>
    <property type="project" value="UniProtKB-KW"/>
</dbReference>
<dbReference type="PANTHER" id="PTHR12526:SF510">
    <property type="entry name" value="D-INOSITOL 3-PHOSPHATE GLYCOSYLTRANSFERASE"/>
    <property type="match status" value="1"/>
</dbReference>
<dbReference type="InterPro" id="IPR001296">
    <property type="entry name" value="Glyco_trans_1"/>
</dbReference>
<dbReference type="EC" id="2.4.-.-" evidence="5"/>
<keyword evidence="6" id="KW-1185">Reference proteome</keyword>
<dbReference type="RefSeq" id="WP_212609193.1">
    <property type="nucleotide sequence ID" value="NZ_CP073910.1"/>
</dbReference>
<evidence type="ECO:0000313" key="6">
    <source>
        <dbReference type="Proteomes" id="UP000681425"/>
    </source>
</evidence>
<feature type="domain" description="Glycosyl transferase family 1" evidence="3">
    <location>
        <begin position="204"/>
        <end position="357"/>
    </location>
</feature>
<dbReference type="Pfam" id="PF00534">
    <property type="entry name" value="Glycos_transf_1"/>
    <property type="match status" value="1"/>
</dbReference>
<organism evidence="5 6">
    <name type="scientific">Sphingobium phenoxybenzoativorans</name>
    <dbReference type="NCBI Taxonomy" id="1592790"/>
    <lineage>
        <taxon>Bacteria</taxon>
        <taxon>Pseudomonadati</taxon>
        <taxon>Pseudomonadota</taxon>
        <taxon>Alphaproteobacteria</taxon>
        <taxon>Sphingomonadales</taxon>
        <taxon>Sphingomonadaceae</taxon>
        <taxon>Sphingobium</taxon>
    </lineage>
</organism>
<evidence type="ECO:0000259" key="4">
    <source>
        <dbReference type="Pfam" id="PF13579"/>
    </source>
</evidence>
<dbReference type="PANTHER" id="PTHR12526">
    <property type="entry name" value="GLYCOSYLTRANSFERASE"/>
    <property type="match status" value="1"/>
</dbReference>
<keyword evidence="1 5" id="KW-0328">Glycosyltransferase</keyword>
<accession>A0A975K6H1</accession>
<dbReference type="Pfam" id="PF13579">
    <property type="entry name" value="Glyco_trans_4_4"/>
    <property type="match status" value="1"/>
</dbReference>
<gene>
    <name evidence="5" type="ORF">KFK14_22420</name>
</gene>
<name>A0A975K6H1_9SPHN</name>
<evidence type="ECO:0000256" key="2">
    <source>
        <dbReference type="ARBA" id="ARBA00022679"/>
    </source>
</evidence>
<feature type="domain" description="Glycosyltransferase subfamily 4-like N-terminal" evidence="4">
    <location>
        <begin position="21"/>
        <end position="180"/>
    </location>
</feature>